<comment type="caution">
    <text evidence="2">The sequence shown here is derived from an EMBL/GenBank/DDBJ whole genome shotgun (WGS) entry which is preliminary data.</text>
</comment>
<organism evidence="2 3">
    <name type="scientific">Mycobacterium paraffinicum</name>
    <dbReference type="NCBI Taxonomy" id="53378"/>
    <lineage>
        <taxon>Bacteria</taxon>
        <taxon>Bacillati</taxon>
        <taxon>Actinomycetota</taxon>
        <taxon>Actinomycetes</taxon>
        <taxon>Mycobacteriales</taxon>
        <taxon>Mycobacteriaceae</taxon>
        <taxon>Mycobacterium</taxon>
    </lineage>
</organism>
<evidence type="ECO:0000256" key="1">
    <source>
        <dbReference type="SAM" id="MobiDB-lite"/>
    </source>
</evidence>
<feature type="region of interest" description="Disordered" evidence="1">
    <location>
        <begin position="1"/>
        <end position="26"/>
    </location>
</feature>
<dbReference type="AlphaFoldDB" id="A0A1Q4HH79"/>
<evidence type="ECO:0000313" key="2">
    <source>
        <dbReference type="EMBL" id="OJZ66802.1"/>
    </source>
</evidence>
<proteinExistence type="predicted"/>
<gene>
    <name evidence="2" type="ORF">BRW65_26630</name>
</gene>
<name>A0A1Q4HH79_9MYCO</name>
<dbReference type="EMBL" id="MPNT01000040">
    <property type="protein sequence ID" value="OJZ66802.1"/>
    <property type="molecule type" value="Genomic_DNA"/>
</dbReference>
<evidence type="ECO:0000313" key="3">
    <source>
        <dbReference type="Proteomes" id="UP000186438"/>
    </source>
</evidence>
<reference evidence="2 3" key="1">
    <citation type="submission" date="2016-11" db="EMBL/GenBank/DDBJ databases">
        <title>Genome sequences of unsequenced Mycobacteria.</title>
        <authorList>
            <person name="Greninger A.L."/>
            <person name="Fang F."/>
            <person name="Jerome K.R."/>
        </authorList>
    </citation>
    <scope>NUCLEOTIDE SEQUENCE [LARGE SCALE GENOMIC DNA]</scope>
    <source>
        <strain evidence="2 3">M11</strain>
    </source>
</reference>
<keyword evidence="3" id="KW-1185">Reference proteome</keyword>
<accession>A0A1Q4HH79</accession>
<sequence length="61" mass="6723">MKSLRVDGQPAGTAGDVGEPARWTPETQPVTIETVMAVAVANARDARRIRIKFFPWVSVDR</sequence>
<dbReference type="Proteomes" id="UP000186438">
    <property type="component" value="Unassembled WGS sequence"/>
</dbReference>
<protein>
    <submittedName>
        <fullName evidence="2">Uncharacterized protein</fullName>
    </submittedName>
</protein>